<dbReference type="InterPro" id="IPR012337">
    <property type="entry name" value="RNaseH-like_sf"/>
</dbReference>
<protein>
    <recommendedName>
        <fullName evidence="2">HAT C-terminal dimerisation domain-containing protein</fullName>
    </recommendedName>
</protein>
<feature type="region of interest" description="Disordered" evidence="1">
    <location>
        <begin position="1"/>
        <end position="22"/>
    </location>
</feature>
<proteinExistence type="predicted"/>
<evidence type="ECO:0000313" key="3">
    <source>
        <dbReference type="EMBL" id="ETI40741.1"/>
    </source>
</evidence>
<dbReference type="InterPro" id="IPR008906">
    <property type="entry name" value="HATC_C_dom"/>
</dbReference>
<dbReference type="SUPFAM" id="SSF53098">
    <property type="entry name" value="Ribonuclease H-like"/>
    <property type="match status" value="1"/>
</dbReference>
<evidence type="ECO:0000256" key="1">
    <source>
        <dbReference type="SAM" id="MobiDB-lite"/>
    </source>
</evidence>
<dbReference type="HOGENOM" id="CLU_1351241_0_0_1"/>
<evidence type="ECO:0000313" key="4">
    <source>
        <dbReference type="Proteomes" id="UP000018721"/>
    </source>
</evidence>
<dbReference type="OrthoDB" id="122072at2759"/>
<sequence length="203" mass="22605">MEAVAAPGDVRPTPLVEEQPPAPSAFFSEDLMEIFVDVIDDEPTEPERVQDLNSARVDEELESWETNSCSIQTNASRPETMLEFWMRQAKTGAYKYLPLVARVLFAISSSSTQIERDFGIAGQLVTSQRGSIAPQNVEMSAFLNCDRQFVDVTQCPKIHPRDIDKFIPSNVKVGMEEDDAEGCELLSGYFSSVDDEDIDDTVT</sequence>
<accession>V9EPB2</accession>
<evidence type="ECO:0000259" key="2">
    <source>
        <dbReference type="Pfam" id="PF05699"/>
    </source>
</evidence>
<dbReference type="AlphaFoldDB" id="V9EPB2"/>
<feature type="domain" description="HAT C-terminal dimerisation" evidence="2">
    <location>
        <begin position="77"/>
        <end position="144"/>
    </location>
</feature>
<dbReference type="GO" id="GO:0046983">
    <property type="term" value="F:protein dimerization activity"/>
    <property type="evidence" value="ECO:0007669"/>
    <property type="project" value="InterPro"/>
</dbReference>
<keyword evidence="4" id="KW-1185">Reference proteome</keyword>
<gene>
    <name evidence="3" type="ORF">F443_13914</name>
</gene>
<dbReference type="EMBL" id="ANIZ01002421">
    <property type="protein sequence ID" value="ETI40741.1"/>
    <property type="molecule type" value="Genomic_DNA"/>
</dbReference>
<comment type="caution">
    <text evidence="3">The sequence shown here is derived from an EMBL/GenBank/DDBJ whole genome shotgun (WGS) entry which is preliminary data.</text>
</comment>
<organism evidence="3 4">
    <name type="scientific">Phytophthora nicotianae P1569</name>
    <dbReference type="NCBI Taxonomy" id="1317065"/>
    <lineage>
        <taxon>Eukaryota</taxon>
        <taxon>Sar</taxon>
        <taxon>Stramenopiles</taxon>
        <taxon>Oomycota</taxon>
        <taxon>Peronosporomycetes</taxon>
        <taxon>Peronosporales</taxon>
        <taxon>Peronosporaceae</taxon>
        <taxon>Phytophthora</taxon>
    </lineage>
</organism>
<reference evidence="3 4" key="1">
    <citation type="submission" date="2013-11" db="EMBL/GenBank/DDBJ databases">
        <title>The Genome Sequence of Phytophthora parasitica P1569.</title>
        <authorList>
            <consortium name="The Broad Institute Genomics Platform"/>
            <person name="Russ C."/>
            <person name="Tyler B."/>
            <person name="Panabieres F."/>
            <person name="Shan W."/>
            <person name="Tripathy S."/>
            <person name="Grunwald N."/>
            <person name="Machado M."/>
            <person name="Johnson C.S."/>
            <person name="Arredondo F."/>
            <person name="Hong C."/>
            <person name="Coffey M."/>
            <person name="Young S.K."/>
            <person name="Zeng Q."/>
            <person name="Gargeya S."/>
            <person name="Fitzgerald M."/>
            <person name="Abouelleil A."/>
            <person name="Alvarado L."/>
            <person name="Chapman S.B."/>
            <person name="Gainer-Dewar J."/>
            <person name="Goldberg J."/>
            <person name="Griggs A."/>
            <person name="Gujja S."/>
            <person name="Hansen M."/>
            <person name="Howarth C."/>
            <person name="Imamovic A."/>
            <person name="Ireland A."/>
            <person name="Larimer J."/>
            <person name="McCowan C."/>
            <person name="Murphy C."/>
            <person name="Pearson M."/>
            <person name="Poon T.W."/>
            <person name="Priest M."/>
            <person name="Roberts A."/>
            <person name="Saif S."/>
            <person name="Shea T."/>
            <person name="Sykes S."/>
            <person name="Wortman J."/>
            <person name="Nusbaum C."/>
            <person name="Birren B."/>
        </authorList>
    </citation>
    <scope>NUCLEOTIDE SEQUENCE [LARGE SCALE GENOMIC DNA]</scope>
    <source>
        <strain evidence="3 4">P1569</strain>
    </source>
</reference>
<dbReference type="Proteomes" id="UP000018721">
    <property type="component" value="Unassembled WGS sequence"/>
</dbReference>
<dbReference type="Pfam" id="PF05699">
    <property type="entry name" value="Dimer_Tnp_hAT"/>
    <property type="match status" value="1"/>
</dbReference>
<name>V9EPB2_PHYNI</name>